<dbReference type="RefSeq" id="WP_093320083.1">
    <property type="nucleotide sequence ID" value="NZ_FOHV01000014.1"/>
</dbReference>
<dbReference type="STRING" id="1123402.SAMN02583745_01857"/>
<dbReference type="AlphaFoldDB" id="A0A1I0D6L2"/>
<reference evidence="2" key="1">
    <citation type="submission" date="2016-10" db="EMBL/GenBank/DDBJ databases">
        <authorList>
            <person name="Varghese N."/>
            <person name="Submissions S."/>
        </authorList>
    </citation>
    <scope>NUCLEOTIDE SEQUENCE [LARGE SCALE GENOMIC DNA]</scope>
    <source>
        <strain evidence="2">DSM 18579</strain>
    </source>
</reference>
<name>A0A1I0D6L2_9GAMM</name>
<accession>A0A1I0D6L2</accession>
<proteinExistence type="predicted"/>
<evidence type="ECO:0000313" key="2">
    <source>
        <dbReference type="Proteomes" id="UP000242642"/>
    </source>
</evidence>
<keyword evidence="2" id="KW-1185">Reference proteome</keyword>
<gene>
    <name evidence="1" type="ORF">SAMN02583745_01857</name>
</gene>
<organism evidence="1 2">
    <name type="scientific">Thorsellia anophelis DSM 18579</name>
    <dbReference type="NCBI Taxonomy" id="1123402"/>
    <lineage>
        <taxon>Bacteria</taxon>
        <taxon>Pseudomonadati</taxon>
        <taxon>Pseudomonadota</taxon>
        <taxon>Gammaproteobacteria</taxon>
        <taxon>Enterobacterales</taxon>
        <taxon>Thorselliaceae</taxon>
        <taxon>Thorsellia</taxon>
    </lineage>
</organism>
<dbReference type="EMBL" id="FOHV01000014">
    <property type="protein sequence ID" value="SET27503.1"/>
    <property type="molecule type" value="Genomic_DNA"/>
</dbReference>
<protein>
    <submittedName>
        <fullName evidence="1">Uncharacterized protein</fullName>
    </submittedName>
</protein>
<sequence>MEKKHGLVGKPSNNSKDITKKMISIRVDPVDLERWKSIAESNNMKFTEFFEQALNEKCAKYHS</sequence>
<evidence type="ECO:0000313" key="1">
    <source>
        <dbReference type="EMBL" id="SET27503.1"/>
    </source>
</evidence>
<dbReference type="Proteomes" id="UP000242642">
    <property type="component" value="Unassembled WGS sequence"/>
</dbReference>